<dbReference type="NCBIfam" id="TIGR02968">
    <property type="entry name" value="succ_dehyd_anc"/>
    <property type="match status" value="1"/>
</dbReference>
<keyword evidence="14" id="KW-0408">Iron</keyword>
<sequence length="128" mass="14013">MGTGTGIGRVRGLGSAKHGSQHWWRQRLTAGSNLLLLVWLIVSLLRLPLYDYRALMLWLSSPFTSVALILATISVFYHLRLGLQVVIEDYQHDFSRVVAIVALNFYAIGGAALAIFAILKIAFTGAAA</sequence>
<dbReference type="RefSeq" id="WP_303539442.1">
    <property type="nucleotide sequence ID" value="NZ_JAUOTP010000001.1"/>
</dbReference>
<keyword evidence="9" id="KW-0349">Heme</keyword>
<feature type="transmembrane region" description="Helical" evidence="16">
    <location>
        <begin position="30"/>
        <end position="49"/>
    </location>
</feature>
<evidence type="ECO:0000256" key="2">
    <source>
        <dbReference type="ARBA" id="ARBA00004050"/>
    </source>
</evidence>
<evidence type="ECO:0000256" key="6">
    <source>
        <dbReference type="ARBA" id="ARBA00019425"/>
    </source>
</evidence>
<keyword evidence="10 16" id="KW-0812">Transmembrane</keyword>
<keyword evidence="8" id="KW-0816">Tricarboxylic acid cycle</keyword>
<evidence type="ECO:0000256" key="8">
    <source>
        <dbReference type="ARBA" id="ARBA00022532"/>
    </source>
</evidence>
<comment type="subunit">
    <text evidence="5">Part of an enzyme complex containing four subunits: a flavoprotein, an iron-sulfur protein, plus two membrane-anchoring proteins, SdhC and SdhD.</text>
</comment>
<name>A0ABT8Y481_9SPHN</name>
<keyword evidence="15 16" id="KW-0472">Membrane</keyword>
<keyword evidence="12" id="KW-0249">Electron transport</keyword>
<reference evidence="17" key="1">
    <citation type="submission" date="2023-07" db="EMBL/GenBank/DDBJ databases">
        <authorList>
            <person name="Kim M."/>
        </authorList>
    </citation>
    <scope>NUCLEOTIDE SEQUENCE</scope>
    <source>
        <strain evidence="17">BIUV-7</strain>
    </source>
</reference>
<dbReference type="InterPro" id="IPR014312">
    <property type="entry name" value="Succ_DH_anchor"/>
</dbReference>
<evidence type="ECO:0000256" key="10">
    <source>
        <dbReference type="ARBA" id="ARBA00022692"/>
    </source>
</evidence>
<keyword evidence="18" id="KW-1185">Reference proteome</keyword>
<keyword evidence="11" id="KW-0479">Metal-binding</keyword>
<evidence type="ECO:0000256" key="13">
    <source>
        <dbReference type="ARBA" id="ARBA00022989"/>
    </source>
</evidence>
<feature type="transmembrane region" description="Helical" evidence="16">
    <location>
        <begin position="56"/>
        <end position="77"/>
    </location>
</feature>
<accession>A0ABT8Y481</accession>
<dbReference type="Proteomes" id="UP001169764">
    <property type="component" value="Unassembled WGS sequence"/>
</dbReference>
<dbReference type="EMBL" id="JAUOTP010000001">
    <property type="protein sequence ID" value="MDO6413124.1"/>
    <property type="molecule type" value="Genomic_DNA"/>
</dbReference>
<comment type="cofactor">
    <cofactor evidence="1">
        <name>heme</name>
        <dbReference type="ChEBI" id="CHEBI:30413"/>
    </cofactor>
</comment>
<evidence type="ECO:0000256" key="7">
    <source>
        <dbReference type="ARBA" id="ARBA00022448"/>
    </source>
</evidence>
<feature type="transmembrane region" description="Helical" evidence="16">
    <location>
        <begin position="97"/>
        <end position="119"/>
    </location>
</feature>
<dbReference type="Gene3D" id="1.20.1300.10">
    <property type="entry name" value="Fumarate reductase/succinate dehydrogenase, transmembrane subunit"/>
    <property type="match status" value="1"/>
</dbReference>
<evidence type="ECO:0000256" key="3">
    <source>
        <dbReference type="ARBA" id="ARBA00004141"/>
    </source>
</evidence>
<keyword evidence="7" id="KW-0813">Transport</keyword>
<comment type="caution">
    <text evidence="17">The sequence shown here is derived from an EMBL/GenBank/DDBJ whole genome shotgun (WGS) entry which is preliminary data.</text>
</comment>
<evidence type="ECO:0000313" key="18">
    <source>
        <dbReference type="Proteomes" id="UP001169764"/>
    </source>
</evidence>
<evidence type="ECO:0000256" key="14">
    <source>
        <dbReference type="ARBA" id="ARBA00023004"/>
    </source>
</evidence>
<dbReference type="InterPro" id="IPR000701">
    <property type="entry name" value="SuccDH_FuR_B_TM-su"/>
</dbReference>
<evidence type="ECO:0000313" key="17">
    <source>
        <dbReference type="EMBL" id="MDO6413124.1"/>
    </source>
</evidence>
<dbReference type="Pfam" id="PF01127">
    <property type="entry name" value="Sdh_cyt"/>
    <property type="match status" value="1"/>
</dbReference>
<evidence type="ECO:0000256" key="11">
    <source>
        <dbReference type="ARBA" id="ARBA00022723"/>
    </source>
</evidence>
<dbReference type="CDD" id="cd03495">
    <property type="entry name" value="SQR_TypeC_SdhD_like"/>
    <property type="match status" value="1"/>
</dbReference>
<comment type="subcellular location">
    <subcellularLocation>
        <location evidence="3">Membrane</location>
        <topology evidence="3">Multi-pass membrane protein</topology>
    </subcellularLocation>
</comment>
<evidence type="ECO:0000256" key="15">
    <source>
        <dbReference type="ARBA" id="ARBA00023136"/>
    </source>
</evidence>
<dbReference type="InterPro" id="IPR034804">
    <property type="entry name" value="SQR/QFR_C/D"/>
</dbReference>
<evidence type="ECO:0000256" key="5">
    <source>
        <dbReference type="ARBA" id="ARBA00011558"/>
    </source>
</evidence>
<gene>
    <name evidence="17" type="primary">sdhD</name>
    <name evidence="17" type="ORF">Q4F19_01900</name>
</gene>
<evidence type="ECO:0000256" key="4">
    <source>
        <dbReference type="ARBA" id="ARBA00005163"/>
    </source>
</evidence>
<evidence type="ECO:0000256" key="1">
    <source>
        <dbReference type="ARBA" id="ARBA00001971"/>
    </source>
</evidence>
<comment type="function">
    <text evidence="2">Membrane-anchoring subunit of succinate dehydrogenase (SDH).</text>
</comment>
<keyword evidence="13 16" id="KW-1133">Transmembrane helix</keyword>
<dbReference type="SUPFAM" id="SSF81343">
    <property type="entry name" value="Fumarate reductase respiratory complex transmembrane subunits"/>
    <property type="match status" value="1"/>
</dbReference>
<evidence type="ECO:0000256" key="12">
    <source>
        <dbReference type="ARBA" id="ARBA00022982"/>
    </source>
</evidence>
<protein>
    <recommendedName>
        <fullName evidence="6">Succinate dehydrogenase hydrophobic membrane anchor subunit</fullName>
    </recommendedName>
</protein>
<evidence type="ECO:0000256" key="16">
    <source>
        <dbReference type="SAM" id="Phobius"/>
    </source>
</evidence>
<comment type="pathway">
    <text evidence="4">Carbohydrate metabolism; tricarboxylic acid cycle.</text>
</comment>
<evidence type="ECO:0000256" key="9">
    <source>
        <dbReference type="ARBA" id="ARBA00022617"/>
    </source>
</evidence>
<proteinExistence type="predicted"/>
<organism evidence="17 18">
    <name type="scientific">Sphingomonas natans</name>
    <dbReference type="NCBI Taxonomy" id="3063330"/>
    <lineage>
        <taxon>Bacteria</taxon>
        <taxon>Pseudomonadati</taxon>
        <taxon>Pseudomonadota</taxon>
        <taxon>Alphaproteobacteria</taxon>
        <taxon>Sphingomonadales</taxon>
        <taxon>Sphingomonadaceae</taxon>
        <taxon>Sphingomonas</taxon>
    </lineage>
</organism>